<reference evidence="2" key="1">
    <citation type="journal article" date="2021" name="PeerJ">
        <title>Extensive microbial diversity within the chicken gut microbiome revealed by metagenomics and culture.</title>
        <authorList>
            <person name="Gilroy R."/>
            <person name="Ravi A."/>
            <person name="Getino M."/>
            <person name="Pursley I."/>
            <person name="Horton D.L."/>
            <person name="Alikhan N.F."/>
            <person name="Baker D."/>
            <person name="Gharbi K."/>
            <person name="Hall N."/>
            <person name="Watson M."/>
            <person name="Adriaenssens E.M."/>
            <person name="Foster-Nyarko E."/>
            <person name="Jarju S."/>
            <person name="Secka A."/>
            <person name="Antonio M."/>
            <person name="Oren A."/>
            <person name="Chaudhuri R.R."/>
            <person name="La Ragione R."/>
            <person name="Hildebrand F."/>
            <person name="Pallen M.J."/>
        </authorList>
    </citation>
    <scope>NUCLEOTIDE SEQUENCE</scope>
    <source>
        <strain evidence="2">CHK124-7917</strain>
    </source>
</reference>
<keyword evidence="1" id="KW-0732">Signal</keyword>
<evidence type="ECO:0000256" key="1">
    <source>
        <dbReference type="SAM" id="SignalP"/>
    </source>
</evidence>
<name>A0A921GEY9_9ACTN</name>
<protein>
    <recommendedName>
        <fullName evidence="4">Extracellular solute-binding protein</fullName>
    </recommendedName>
</protein>
<evidence type="ECO:0000313" key="3">
    <source>
        <dbReference type="Proteomes" id="UP000697330"/>
    </source>
</evidence>
<feature type="chain" id="PRO_5038047242" description="Extracellular solute-binding protein" evidence="1">
    <location>
        <begin position="32"/>
        <end position="384"/>
    </location>
</feature>
<comment type="caution">
    <text evidence="2">The sequence shown here is derived from an EMBL/GenBank/DDBJ whole genome shotgun (WGS) entry which is preliminary data.</text>
</comment>
<sequence>MGARTRTLVAGVALIAVAAALAIGIALFSNAALPGQAPDTASGDASGGQSLTVVRGVIGSEKESLFADPEAKEIFARHGLDVQVTTSGSWAMAERAGIEESDFASPSSEIAAAHIEDVHGDAVLSTTRPFYSPLAIATGETVLSVLEQNGLVEQRDGVWHLDMAAYLDAVANGRRWTDLAGSEAYPSSRNVMITTTDVRSSNSALMYLSLASYVLNGNAVVTSEDAARQQATDSLARLFLDQGYSQSSSAGPWESFLSKGPMNQPLTLIYESQYLEAQMNEPTRVTDEMRICYPAPTIFSDHVVVAFSEAGQQVQDVLDNDPDMARVIARHGFRLNGSNSGVFSEQVGEAGLTGYAADGTFIDAAQAPSYEVADAMLQTIEALY</sequence>
<dbReference type="RefSeq" id="WP_274958746.1">
    <property type="nucleotide sequence ID" value="NZ_DYWQ01000051.1"/>
</dbReference>
<feature type="signal peptide" evidence="1">
    <location>
        <begin position="1"/>
        <end position="31"/>
    </location>
</feature>
<evidence type="ECO:0000313" key="2">
    <source>
        <dbReference type="EMBL" id="HJF44776.1"/>
    </source>
</evidence>
<dbReference type="Proteomes" id="UP000697330">
    <property type="component" value="Unassembled WGS sequence"/>
</dbReference>
<evidence type="ECO:0008006" key="4">
    <source>
        <dbReference type="Google" id="ProtNLM"/>
    </source>
</evidence>
<dbReference type="EMBL" id="DYWQ01000051">
    <property type="protein sequence ID" value="HJF44776.1"/>
    <property type="molecule type" value="Genomic_DNA"/>
</dbReference>
<reference evidence="2" key="2">
    <citation type="submission" date="2021-09" db="EMBL/GenBank/DDBJ databases">
        <authorList>
            <person name="Gilroy R."/>
        </authorList>
    </citation>
    <scope>NUCLEOTIDE SEQUENCE</scope>
    <source>
        <strain evidence="2">CHK124-7917</strain>
    </source>
</reference>
<gene>
    <name evidence="2" type="ORF">K8U72_03200</name>
</gene>
<proteinExistence type="predicted"/>
<accession>A0A921GEY9</accession>
<dbReference type="AlphaFoldDB" id="A0A921GEY9"/>
<organism evidence="2 3">
    <name type="scientific">Thermophilibacter provencensis</name>
    <dbReference type="NCBI Taxonomy" id="1852386"/>
    <lineage>
        <taxon>Bacteria</taxon>
        <taxon>Bacillati</taxon>
        <taxon>Actinomycetota</taxon>
        <taxon>Coriobacteriia</taxon>
        <taxon>Coriobacteriales</taxon>
        <taxon>Atopobiaceae</taxon>
        <taxon>Thermophilibacter</taxon>
    </lineage>
</organism>